<dbReference type="EMBL" id="SNWM01000003">
    <property type="protein sequence ID" value="TDO21937.1"/>
    <property type="molecule type" value="Genomic_DNA"/>
</dbReference>
<evidence type="ECO:0000313" key="2">
    <source>
        <dbReference type="EMBL" id="TDO21937.1"/>
    </source>
</evidence>
<organism evidence="2 3">
    <name type="scientific">Pedobacter duraquae</name>
    <dbReference type="NCBI Taxonomy" id="425511"/>
    <lineage>
        <taxon>Bacteria</taxon>
        <taxon>Pseudomonadati</taxon>
        <taxon>Bacteroidota</taxon>
        <taxon>Sphingobacteriia</taxon>
        <taxon>Sphingobacteriales</taxon>
        <taxon>Sphingobacteriaceae</taxon>
        <taxon>Pedobacter</taxon>
    </lineage>
</organism>
<reference evidence="2 3" key="1">
    <citation type="submission" date="2019-03" db="EMBL/GenBank/DDBJ databases">
        <title>Genomic Encyclopedia of Archaeal and Bacterial Type Strains, Phase II (KMG-II): from individual species to whole genera.</title>
        <authorList>
            <person name="Goeker M."/>
        </authorList>
    </citation>
    <scope>NUCLEOTIDE SEQUENCE [LARGE SCALE GENOMIC DNA]</scope>
    <source>
        <strain evidence="2 3">DSM 19034</strain>
    </source>
</reference>
<keyword evidence="3" id="KW-1185">Reference proteome</keyword>
<proteinExistence type="predicted"/>
<comment type="caution">
    <text evidence="2">The sequence shown here is derived from an EMBL/GenBank/DDBJ whole genome shotgun (WGS) entry which is preliminary data.</text>
</comment>
<gene>
    <name evidence="2" type="ORF">CLV32_3046</name>
</gene>
<protein>
    <submittedName>
        <fullName evidence="2">Uncharacterized protein YdhG (YjbR/CyaY superfamily)</fullName>
    </submittedName>
</protein>
<dbReference type="AlphaFoldDB" id="A0A4R6IIY3"/>
<dbReference type="SUPFAM" id="SSF159888">
    <property type="entry name" value="YdhG-like"/>
    <property type="match status" value="1"/>
</dbReference>
<accession>A0A4R6IIY3</accession>
<name>A0A4R6IIY3_9SPHI</name>
<feature type="domain" description="YdhG-like" evidence="1">
    <location>
        <begin position="23"/>
        <end position="112"/>
    </location>
</feature>
<dbReference type="Proteomes" id="UP000295499">
    <property type="component" value="Unassembled WGS sequence"/>
</dbReference>
<evidence type="ECO:0000259" key="1">
    <source>
        <dbReference type="Pfam" id="PF08818"/>
    </source>
</evidence>
<sequence length="123" mass="13935">MRTNKATDVDDYISTFPENVQILLKQVRSTIQTAAPQATEDIKYGMPAYVFYGNLIYFAGFNHHIGLYALPSGNVEFQKELKVYKTGKGSIQFPFNQPMPLELITKIVNFRIAENKAKSIKAK</sequence>
<dbReference type="InterPro" id="IPR014922">
    <property type="entry name" value="YdhG-like"/>
</dbReference>
<dbReference type="Pfam" id="PF08818">
    <property type="entry name" value="DUF1801"/>
    <property type="match status" value="1"/>
</dbReference>
<dbReference type="OrthoDB" id="115213at2"/>
<dbReference type="RefSeq" id="WP_133556840.1">
    <property type="nucleotide sequence ID" value="NZ_SNWM01000003.1"/>
</dbReference>
<dbReference type="Gene3D" id="3.90.1150.200">
    <property type="match status" value="1"/>
</dbReference>
<evidence type="ECO:0000313" key="3">
    <source>
        <dbReference type="Proteomes" id="UP000295499"/>
    </source>
</evidence>